<feature type="domain" description="Pycsar effector protein" evidence="10">
    <location>
        <begin position="33"/>
        <end position="189"/>
    </location>
</feature>
<dbReference type="Pfam" id="PF18967">
    <property type="entry name" value="PycTM"/>
    <property type="match status" value="1"/>
</dbReference>
<feature type="transmembrane region" description="Helical" evidence="9">
    <location>
        <begin position="169"/>
        <end position="191"/>
    </location>
</feature>
<protein>
    <recommendedName>
        <fullName evidence="10">Pycsar effector protein domain-containing protein</fullName>
    </recommendedName>
</protein>
<keyword evidence="7 9" id="KW-0472">Membrane</keyword>
<keyword evidence="5 9" id="KW-1133">Transmembrane helix</keyword>
<feature type="region of interest" description="Disordered" evidence="8">
    <location>
        <begin position="1"/>
        <end position="23"/>
    </location>
</feature>
<evidence type="ECO:0000256" key="6">
    <source>
        <dbReference type="ARBA" id="ARBA00023118"/>
    </source>
</evidence>
<feature type="transmembrane region" description="Helical" evidence="9">
    <location>
        <begin position="84"/>
        <end position="104"/>
    </location>
</feature>
<dbReference type="GO" id="GO:0000166">
    <property type="term" value="F:nucleotide binding"/>
    <property type="evidence" value="ECO:0007669"/>
    <property type="project" value="UniProtKB-KW"/>
</dbReference>
<keyword evidence="6" id="KW-0051">Antiviral defense</keyword>
<dbReference type="AlphaFoldDB" id="A0A0F9Q2P7"/>
<keyword evidence="2" id="KW-1003">Cell membrane</keyword>
<proteinExistence type="predicted"/>
<sequence length="193" mass="22291">MDLEEKENPAIFKKDKQKSKQNDKLDAKGMDTLFRTISRNHYNLLRMVDNKASIVLTVNSILISLLFGATQIAPEGGREQIEFFLSTLTYSCLGSMVFALIGMMPHTYYGKKYKSSSYNGSLYASNFAKKSLSEFVVEFDRLTETRKSIYDEMILDLYFLGRAIRFKQAMIKFALFTFLIGLVWAVFYAQIYY</sequence>
<keyword evidence="3 9" id="KW-0812">Transmembrane</keyword>
<gene>
    <name evidence="11" type="ORF">LCGC14_0755810</name>
</gene>
<comment type="caution">
    <text evidence="11">The sequence shown here is derived from an EMBL/GenBank/DDBJ whole genome shotgun (WGS) entry which is preliminary data.</text>
</comment>
<comment type="subcellular location">
    <subcellularLocation>
        <location evidence="1">Cell membrane</location>
    </subcellularLocation>
</comment>
<evidence type="ECO:0000256" key="5">
    <source>
        <dbReference type="ARBA" id="ARBA00022989"/>
    </source>
</evidence>
<evidence type="ECO:0000256" key="8">
    <source>
        <dbReference type="SAM" id="MobiDB-lite"/>
    </source>
</evidence>
<keyword evidence="4" id="KW-0547">Nucleotide-binding</keyword>
<evidence type="ECO:0000259" key="10">
    <source>
        <dbReference type="Pfam" id="PF18967"/>
    </source>
</evidence>
<dbReference type="GO" id="GO:0051607">
    <property type="term" value="P:defense response to virus"/>
    <property type="evidence" value="ECO:0007669"/>
    <property type="project" value="UniProtKB-KW"/>
</dbReference>
<accession>A0A0F9Q2P7</accession>
<evidence type="ECO:0000313" key="11">
    <source>
        <dbReference type="EMBL" id="KKN38210.1"/>
    </source>
</evidence>
<evidence type="ECO:0000256" key="7">
    <source>
        <dbReference type="ARBA" id="ARBA00023136"/>
    </source>
</evidence>
<dbReference type="InterPro" id="IPR043760">
    <property type="entry name" value="PycTM_dom"/>
</dbReference>
<evidence type="ECO:0000256" key="4">
    <source>
        <dbReference type="ARBA" id="ARBA00022741"/>
    </source>
</evidence>
<dbReference type="EMBL" id="LAZR01001845">
    <property type="protein sequence ID" value="KKN38210.1"/>
    <property type="molecule type" value="Genomic_DNA"/>
</dbReference>
<evidence type="ECO:0000256" key="3">
    <source>
        <dbReference type="ARBA" id="ARBA00022692"/>
    </source>
</evidence>
<dbReference type="GO" id="GO:0005886">
    <property type="term" value="C:plasma membrane"/>
    <property type="evidence" value="ECO:0007669"/>
    <property type="project" value="UniProtKB-SubCell"/>
</dbReference>
<reference evidence="11" key="1">
    <citation type="journal article" date="2015" name="Nature">
        <title>Complex archaea that bridge the gap between prokaryotes and eukaryotes.</title>
        <authorList>
            <person name="Spang A."/>
            <person name="Saw J.H."/>
            <person name="Jorgensen S.L."/>
            <person name="Zaremba-Niedzwiedzka K."/>
            <person name="Martijn J."/>
            <person name="Lind A.E."/>
            <person name="van Eijk R."/>
            <person name="Schleper C."/>
            <person name="Guy L."/>
            <person name="Ettema T.J."/>
        </authorList>
    </citation>
    <scope>NUCLEOTIDE SEQUENCE</scope>
</reference>
<feature type="transmembrane region" description="Helical" evidence="9">
    <location>
        <begin position="52"/>
        <end position="72"/>
    </location>
</feature>
<organism evidence="11">
    <name type="scientific">marine sediment metagenome</name>
    <dbReference type="NCBI Taxonomy" id="412755"/>
    <lineage>
        <taxon>unclassified sequences</taxon>
        <taxon>metagenomes</taxon>
        <taxon>ecological metagenomes</taxon>
    </lineage>
</organism>
<evidence type="ECO:0000256" key="1">
    <source>
        <dbReference type="ARBA" id="ARBA00004236"/>
    </source>
</evidence>
<evidence type="ECO:0000256" key="9">
    <source>
        <dbReference type="SAM" id="Phobius"/>
    </source>
</evidence>
<evidence type="ECO:0000256" key="2">
    <source>
        <dbReference type="ARBA" id="ARBA00022475"/>
    </source>
</evidence>
<name>A0A0F9Q2P7_9ZZZZ</name>